<comment type="caution">
    <text evidence="2">The sequence shown here is derived from an EMBL/GenBank/DDBJ whole genome shotgun (WGS) entry which is preliminary data.</text>
</comment>
<feature type="compositionally biased region" description="Basic and acidic residues" evidence="1">
    <location>
        <begin position="782"/>
        <end position="804"/>
    </location>
</feature>
<feature type="compositionally biased region" description="Polar residues" evidence="1">
    <location>
        <begin position="385"/>
        <end position="409"/>
    </location>
</feature>
<protein>
    <submittedName>
        <fullName evidence="2">Histidine triad protein</fullName>
    </submittedName>
</protein>
<evidence type="ECO:0000313" key="2">
    <source>
        <dbReference type="EMBL" id="EFU22991.1"/>
    </source>
</evidence>
<dbReference type="Proteomes" id="UP000002973">
    <property type="component" value="Unassembled WGS sequence"/>
</dbReference>
<organism evidence="2 3">
    <name type="scientific">Streptococcus anginosus F0211</name>
    <dbReference type="NCBI Taxonomy" id="706437"/>
    <lineage>
        <taxon>Bacteria</taxon>
        <taxon>Bacillati</taxon>
        <taxon>Bacillota</taxon>
        <taxon>Bacilli</taxon>
        <taxon>Lactobacillales</taxon>
        <taxon>Streptococcaceae</taxon>
        <taxon>Streptococcus</taxon>
        <taxon>Streptococcus anginosus group</taxon>
    </lineage>
</organism>
<name>E6IZK0_STRAP</name>
<accession>E6IZK0</accession>
<sequence length="876" mass="97306">MRRIMKKKYLIGSVAVVVLSLCSYELGRHQTVSSKENNRVAYVNGKSKANKGKQAENLSPDEVSAKEGINAEQIVVKITDQGYVTSHGDHYHYYNGKVPYDAIISEELIMRDPNYTLQQSDIVNEVKDGYIIKVNGKYYLYLKDPNHTSNVRTKEEIARQRAEYSGKGHKGAKSSDVTTAVKEARAQGRYTTDDGYVFNPTDVIEDTGDGFIVPHGNHFHYIPKKDLSPSELAAAQSYWDNKHKSGGTTSTPSPSPTPSRPSNGGTTLPSIHYQPSTPGTQTHQGNNHHAQPSQPSHQNTPSAHQEIINLLKQLYLMPLNQRHVESDGLVFDPAQITKKSSSGVAVPHGNHYHFIYYSQMSPLEEKISRMIVPGTDYSEAKKLAGQSNQQPNPSKPNQDTGKDQTQPNKPNDGKQTEPSKEPEKPKEGPSETEVMDEQIQTFINKVESLMSKVTNASQKANFEEQLAGIKSGFTLGTEEKATVLQKVKDLLSEIVKAVDPKTQAGLTKKNAEIVAAFKKVLTPIRQTLESKGDKAQLATVEDLMQQAANPNVDKLALLDKVLKLSSEVQHPDRAGKANSQIAYTADEVALAKAAGRYATSDGYIFDPHDVIKDEGDGYTAPHMTHSHYIPKKDLSESERKATEEYLKTKTPNEKKEDKPKTDPKQPQKESAQSIYERVTPAKKVPVEAMPYHTAYVVDYKNGQLIIPHYDHYHNISLSWFDQGLYKAPDGYSMEDFLATVKYYVTHPEDRPHSDNGFGNSSQHGKKNQSDNGKNYAPNEEPEDKKDDSASKEVDDEKENSEGTEKPTVNAEEAEKARAASYGLSLQDFRAKMINIAFKYGLSLENFTYHPENKTVSYTDSTGTVKSINVLTGELVS</sequence>
<dbReference type="InterPro" id="IPR037228">
    <property type="entry name" value="PhtA_dom_sf"/>
</dbReference>
<evidence type="ECO:0000313" key="3">
    <source>
        <dbReference type="Proteomes" id="UP000002973"/>
    </source>
</evidence>
<dbReference type="SUPFAM" id="SSF142887">
    <property type="entry name" value="PhtA domain-like"/>
    <property type="match status" value="3"/>
</dbReference>
<dbReference type="eggNOG" id="ENOG502Z9HZ">
    <property type="taxonomic scope" value="Bacteria"/>
</dbReference>
<feature type="compositionally biased region" description="Basic and acidic residues" evidence="1">
    <location>
        <begin position="411"/>
        <end position="429"/>
    </location>
</feature>
<feature type="region of interest" description="Disordered" evidence="1">
    <location>
        <begin position="382"/>
        <end position="435"/>
    </location>
</feature>
<dbReference type="InterPro" id="IPR006270">
    <property type="entry name" value="Strep_his_triad_rpt"/>
</dbReference>
<dbReference type="Gene3D" id="3.10.50.90">
    <property type="match status" value="4"/>
</dbReference>
<feature type="region of interest" description="Disordered" evidence="1">
    <location>
        <begin position="749"/>
        <end position="813"/>
    </location>
</feature>
<feature type="compositionally biased region" description="Polar residues" evidence="1">
    <location>
        <begin position="273"/>
        <end position="303"/>
    </location>
</feature>
<dbReference type="InterPro" id="IPR023832">
    <property type="entry name" value="His_triad_protein"/>
</dbReference>
<dbReference type="Pfam" id="PF04270">
    <property type="entry name" value="Strep_his_triad"/>
    <property type="match status" value="5"/>
</dbReference>
<dbReference type="NCBIfam" id="TIGR01363">
    <property type="entry name" value="strep_his_triad"/>
    <property type="match status" value="2"/>
</dbReference>
<reference evidence="2 3" key="1">
    <citation type="submission" date="2010-11" db="EMBL/GenBank/DDBJ databases">
        <authorList>
            <person name="Weinstock G."/>
            <person name="Sodergren E."/>
            <person name="Clifton S."/>
            <person name="Fulton L."/>
            <person name="Fulton B."/>
            <person name="Courtney L."/>
            <person name="Fronick C."/>
            <person name="Harrison M."/>
            <person name="Strong C."/>
            <person name="Farmer C."/>
            <person name="Delahaunty K."/>
            <person name="Markovic C."/>
            <person name="Hall O."/>
            <person name="Minx P."/>
            <person name="Tomlinson C."/>
            <person name="Mitreva M."/>
            <person name="Hou S."/>
            <person name="Chen J."/>
            <person name="Wollam A."/>
            <person name="Pepin K.H."/>
            <person name="Johnson M."/>
            <person name="Bhonagiri V."/>
            <person name="Zhang X."/>
            <person name="Suruliraj S."/>
            <person name="Warren W."/>
            <person name="Chinwalla A."/>
            <person name="Mardis E.R."/>
            <person name="Wilson R.K."/>
        </authorList>
    </citation>
    <scope>NUCLEOTIDE SEQUENCE [LARGE SCALE GENOMIC DNA]</scope>
    <source>
        <strain evidence="2 3">F0211</strain>
    </source>
</reference>
<feature type="compositionally biased region" description="Basic and acidic residues" evidence="1">
    <location>
        <begin position="630"/>
        <end position="667"/>
    </location>
</feature>
<dbReference type="EMBL" id="AECT01000005">
    <property type="protein sequence ID" value="EFU22991.1"/>
    <property type="molecule type" value="Genomic_DNA"/>
</dbReference>
<feature type="region of interest" description="Disordered" evidence="1">
    <location>
        <begin position="161"/>
        <end position="180"/>
    </location>
</feature>
<feature type="region of interest" description="Disordered" evidence="1">
    <location>
        <begin position="241"/>
        <end position="303"/>
    </location>
</feature>
<evidence type="ECO:0000256" key="1">
    <source>
        <dbReference type="SAM" id="MobiDB-lite"/>
    </source>
</evidence>
<gene>
    <name evidence="2" type="ORF">HMPREF0813_00415</name>
</gene>
<feature type="region of interest" description="Disordered" evidence="1">
    <location>
        <begin position="616"/>
        <end position="677"/>
    </location>
</feature>
<proteinExistence type="predicted"/>
<dbReference type="AlphaFoldDB" id="E6IZK0"/>